<dbReference type="InterPro" id="IPR052090">
    <property type="entry name" value="Cytolytic_pore-forming_toxin"/>
</dbReference>
<comment type="caution">
    <text evidence="2">The sequence shown here is derived from an EMBL/GenBank/DDBJ whole genome shotgun (WGS) entry which is preliminary data.</text>
</comment>
<dbReference type="CDD" id="cd00063">
    <property type="entry name" value="FN3"/>
    <property type="match status" value="1"/>
</dbReference>
<reference evidence="2 3" key="1">
    <citation type="submission" date="2020-03" db="EMBL/GenBank/DDBJ databases">
        <title>Dissostichus mawsoni Genome sequencing and assembly.</title>
        <authorList>
            <person name="Park H."/>
        </authorList>
    </citation>
    <scope>NUCLEOTIDE SEQUENCE [LARGE SCALE GENOMIC DNA]</scope>
    <source>
        <strain evidence="2">DM0001</strain>
        <tissue evidence="2">Muscle</tissue>
    </source>
</reference>
<dbReference type="OrthoDB" id="8954335at2759"/>
<dbReference type="Gene3D" id="2.60.40.10">
    <property type="entry name" value="Immunoglobulins"/>
    <property type="match status" value="2"/>
</dbReference>
<dbReference type="InterPro" id="IPR040581">
    <property type="entry name" value="Thioredoxin_11"/>
</dbReference>
<dbReference type="AlphaFoldDB" id="A0A7J5ZBM8"/>
<evidence type="ECO:0000313" key="2">
    <source>
        <dbReference type="EMBL" id="KAF3857728.1"/>
    </source>
</evidence>
<dbReference type="SUPFAM" id="SSF49265">
    <property type="entry name" value="Fibronectin type III"/>
    <property type="match status" value="1"/>
</dbReference>
<dbReference type="InterPro" id="IPR036116">
    <property type="entry name" value="FN3_sf"/>
</dbReference>
<evidence type="ECO:0000313" key="3">
    <source>
        <dbReference type="Proteomes" id="UP000518266"/>
    </source>
</evidence>
<accession>A0A7J5ZBM8</accession>
<dbReference type="Pfam" id="PF00041">
    <property type="entry name" value="fn3"/>
    <property type="match status" value="1"/>
</dbReference>
<dbReference type="SMART" id="SM00060">
    <property type="entry name" value="FN3"/>
    <property type="match status" value="1"/>
</dbReference>
<dbReference type="EMBL" id="JAAKFY010000004">
    <property type="protein sequence ID" value="KAF3857728.1"/>
    <property type="molecule type" value="Genomic_DNA"/>
</dbReference>
<dbReference type="Pfam" id="PF18078">
    <property type="entry name" value="Thioredoxin_11"/>
    <property type="match status" value="1"/>
</dbReference>
<dbReference type="Proteomes" id="UP000518266">
    <property type="component" value="Unassembled WGS sequence"/>
</dbReference>
<feature type="domain" description="Fibronectin type-III" evidence="1">
    <location>
        <begin position="445"/>
        <end position="540"/>
    </location>
</feature>
<sequence length="594" mass="66855">MASEGSGTMEVAALGRPFGLGMLYDCRNDSLVPGMTLWDREDLQNHIGERPQMFNDCDLVASESIEDKSKALNVKASLKAKVGSAKYLNDSKTSKNQARVTLKYQATTKVHELSMNHLGRGNVKHPYVFDQGIATHVVTGILYGSQAFFVFDREVSVNENHRDIQGNLKVMIKKILHSWRLFHSKPPTSFQEAVEVYQVLPKLLERGKRSTSEDKYRISSKSQSVLEDFSYLEMRFNDALRTQTAQQFQQIGEKLKTFKQMCSEFKREFQQTLAKKLPSIRGGGEEEAVLAEELRKTCSSPFNSKDLNEWMDCKEREISILKSYTNMMKNTQIVPRENYFHEEIHKAEHAVCFVFTSLGSDEPYLSTLSNYLQQTPDDAKIHTLQINEEWKAMRQKAKLFSDFAEANKENKNITFLTVGLTNETQKGASIYLYTDGFSVSENFEPPSKPATVTGSDINHNSVTLKISPPRFGAEDITSYSVEYCVSGEDGWKQETASKAEEVPVSGLSPNTEYMFRCRAETPVGVGPANEVSGSIKTLPCSPPGKLHVESISREISVSWEKPAELGQDVHVLSYIVEYAKPDQQVKEEISTGSK</sequence>
<dbReference type="Pfam" id="PF21109">
    <property type="entry name" value="Stonustoxin_helical"/>
    <property type="match status" value="1"/>
</dbReference>
<proteinExistence type="predicted"/>
<feature type="domain" description="Fibronectin type-III" evidence="1">
    <location>
        <begin position="542"/>
        <end position="594"/>
    </location>
</feature>
<organism evidence="2 3">
    <name type="scientific">Dissostichus mawsoni</name>
    <name type="common">Antarctic cod</name>
    <dbReference type="NCBI Taxonomy" id="36200"/>
    <lineage>
        <taxon>Eukaryota</taxon>
        <taxon>Metazoa</taxon>
        <taxon>Chordata</taxon>
        <taxon>Craniata</taxon>
        <taxon>Vertebrata</taxon>
        <taxon>Euteleostomi</taxon>
        <taxon>Actinopterygii</taxon>
        <taxon>Neopterygii</taxon>
        <taxon>Teleostei</taxon>
        <taxon>Neoteleostei</taxon>
        <taxon>Acanthomorphata</taxon>
        <taxon>Eupercaria</taxon>
        <taxon>Perciformes</taxon>
        <taxon>Notothenioidei</taxon>
        <taxon>Nototheniidae</taxon>
        <taxon>Dissostichus</taxon>
    </lineage>
</organism>
<dbReference type="PROSITE" id="PS50853">
    <property type="entry name" value="FN3"/>
    <property type="match status" value="2"/>
</dbReference>
<evidence type="ECO:0000259" key="1">
    <source>
        <dbReference type="PROSITE" id="PS50853"/>
    </source>
</evidence>
<dbReference type="PANTHER" id="PTHR31594">
    <property type="entry name" value="AIG1-TYPE G DOMAIN-CONTAINING PROTEIN"/>
    <property type="match status" value="1"/>
</dbReference>
<gene>
    <name evidence="2" type="ORF">F7725_010929</name>
</gene>
<dbReference type="InterPro" id="IPR048997">
    <property type="entry name" value="Stonustoxin-like_helical"/>
</dbReference>
<dbReference type="PANTHER" id="PTHR31594:SF16">
    <property type="entry name" value="SI:CH211-281L24.3"/>
    <property type="match status" value="1"/>
</dbReference>
<keyword evidence="3" id="KW-1185">Reference proteome</keyword>
<dbReference type="InterPro" id="IPR003961">
    <property type="entry name" value="FN3_dom"/>
</dbReference>
<protein>
    <recommendedName>
        <fullName evidence="1">Fibronectin type-III domain-containing protein</fullName>
    </recommendedName>
</protein>
<dbReference type="InterPro" id="IPR013783">
    <property type="entry name" value="Ig-like_fold"/>
</dbReference>
<name>A0A7J5ZBM8_DISMA</name>